<evidence type="ECO:0000313" key="4">
    <source>
        <dbReference type="Proteomes" id="UP000185192"/>
    </source>
</evidence>
<dbReference type="InterPro" id="IPR009875">
    <property type="entry name" value="PilZ_domain"/>
</dbReference>
<organism evidence="3 4">
    <name type="scientific">Parasphingorhabdus marina DSM 22363</name>
    <dbReference type="NCBI Taxonomy" id="1123272"/>
    <lineage>
        <taxon>Bacteria</taxon>
        <taxon>Pseudomonadati</taxon>
        <taxon>Pseudomonadota</taxon>
        <taxon>Alphaproteobacteria</taxon>
        <taxon>Sphingomonadales</taxon>
        <taxon>Sphingomonadaceae</taxon>
        <taxon>Parasphingorhabdus</taxon>
    </lineage>
</organism>
<feature type="domain" description="PilZ" evidence="2">
    <location>
        <begin position="112"/>
        <end position="190"/>
    </location>
</feature>
<proteinExistence type="predicted"/>
<sequence length="201" mass="22380">MQNNSIHHAHNEPTGDNRAAPRQKLLLRTGKLVAEDRELICVVRDVSVTGLKVKLFQPIPHINQCELEFANGSRFPIRKVWEEGGHAGFTFTEDVDLAEIVSLSFDNFPKRSLRINIGFNARISSGRSALAAQLLNISQSGICIACDGELPKGEKLFIRCGELPPLNGQLRWSRNGYHGIMLSQPLSLEDLAKFSEHPRSN</sequence>
<dbReference type="EMBL" id="FSQW01000001">
    <property type="protein sequence ID" value="SIN59678.1"/>
    <property type="molecule type" value="Genomic_DNA"/>
</dbReference>
<evidence type="ECO:0000313" key="3">
    <source>
        <dbReference type="EMBL" id="SIN59678.1"/>
    </source>
</evidence>
<evidence type="ECO:0000259" key="2">
    <source>
        <dbReference type="Pfam" id="PF07238"/>
    </source>
</evidence>
<protein>
    <submittedName>
        <fullName evidence="3">PilZ domain-containing protein</fullName>
    </submittedName>
</protein>
<name>A0A1N6CM68_9SPHN</name>
<dbReference type="OrthoDB" id="7929489at2"/>
<reference evidence="4" key="1">
    <citation type="submission" date="2016-11" db="EMBL/GenBank/DDBJ databases">
        <authorList>
            <person name="Varghese N."/>
            <person name="Submissions S."/>
        </authorList>
    </citation>
    <scope>NUCLEOTIDE SEQUENCE [LARGE SCALE GENOMIC DNA]</scope>
    <source>
        <strain evidence="4">DSM 22363</strain>
    </source>
</reference>
<dbReference type="GO" id="GO:0035438">
    <property type="term" value="F:cyclic-di-GMP binding"/>
    <property type="evidence" value="ECO:0007669"/>
    <property type="project" value="InterPro"/>
</dbReference>
<dbReference type="AlphaFoldDB" id="A0A1N6CM68"/>
<keyword evidence="4" id="KW-1185">Reference proteome</keyword>
<gene>
    <name evidence="3" type="ORF">SAMN02745824_0209</name>
</gene>
<dbReference type="Proteomes" id="UP000185192">
    <property type="component" value="Unassembled WGS sequence"/>
</dbReference>
<evidence type="ECO:0000256" key="1">
    <source>
        <dbReference type="SAM" id="MobiDB-lite"/>
    </source>
</evidence>
<feature type="region of interest" description="Disordered" evidence="1">
    <location>
        <begin position="1"/>
        <end position="21"/>
    </location>
</feature>
<dbReference type="SUPFAM" id="SSF141371">
    <property type="entry name" value="PilZ domain-like"/>
    <property type="match status" value="2"/>
</dbReference>
<accession>A0A1N6CM68</accession>
<dbReference type="Pfam" id="PF07238">
    <property type="entry name" value="PilZ"/>
    <property type="match status" value="1"/>
</dbReference>
<dbReference type="RefSeq" id="WP_074203320.1">
    <property type="nucleotide sequence ID" value="NZ_FSQW01000001.1"/>
</dbReference>